<feature type="binding site" evidence="9">
    <location>
        <position position="129"/>
    </location>
    <ligand>
        <name>substrate</name>
    </ligand>
</feature>
<evidence type="ECO:0000259" key="10">
    <source>
        <dbReference type="SMART" id="SM01005"/>
    </source>
</evidence>
<comment type="caution">
    <text evidence="11">The sequence shown here is derived from an EMBL/GenBank/DDBJ whole genome shotgun (WGS) entry which is preliminary data.</text>
</comment>
<dbReference type="InterPro" id="IPR020622">
    <property type="entry name" value="Ala_racemase_pyridoxalP-BS"/>
</dbReference>
<dbReference type="SUPFAM" id="SSF51419">
    <property type="entry name" value="PLP-binding barrel"/>
    <property type="match status" value="1"/>
</dbReference>
<dbReference type="SUPFAM" id="SSF50621">
    <property type="entry name" value="Alanine racemase C-terminal domain-like"/>
    <property type="match status" value="1"/>
</dbReference>
<dbReference type="PRINTS" id="PR00992">
    <property type="entry name" value="ALARACEMASE"/>
</dbReference>
<evidence type="ECO:0000256" key="5">
    <source>
        <dbReference type="ARBA" id="ARBA00013089"/>
    </source>
</evidence>
<feature type="modified residue" description="N6-(pyridoxal phosphate)lysine" evidence="9">
    <location>
        <position position="34"/>
    </location>
</feature>
<name>A0ABP8Q491_9GAMM</name>
<comment type="similarity">
    <text evidence="4 9">Belongs to the alanine racemase family.</text>
</comment>
<accession>A0ABP8Q491</accession>
<comment type="cofactor">
    <cofactor evidence="2 9">
        <name>pyridoxal 5'-phosphate</name>
        <dbReference type="ChEBI" id="CHEBI:597326"/>
    </cofactor>
</comment>
<comment type="catalytic activity">
    <reaction evidence="1 9">
        <text>L-alanine = D-alanine</text>
        <dbReference type="Rhea" id="RHEA:20249"/>
        <dbReference type="ChEBI" id="CHEBI:57416"/>
        <dbReference type="ChEBI" id="CHEBI:57972"/>
        <dbReference type="EC" id="5.1.1.1"/>
    </reaction>
</comment>
<dbReference type="Pfam" id="PF00842">
    <property type="entry name" value="Ala_racemase_C"/>
    <property type="match status" value="1"/>
</dbReference>
<comment type="pathway">
    <text evidence="3">Cell wall biogenesis; peptidoglycan biosynthesis.</text>
</comment>
<keyword evidence="7 9" id="KW-0413">Isomerase</keyword>
<evidence type="ECO:0000256" key="4">
    <source>
        <dbReference type="ARBA" id="ARBA00007880"/>
    </source>
</evidence>
<sequence>MLTAEASLDLAALRHNLHVLRGRAPGAKLVAVVKADAYGHGVAGLLPALAEADALAVARLEEGLHLRKLGVTRPILLLEGCFCAADLQLAAQQELHSLIHSPEQLAAVLAHPLPKPLHAWIKLDTGMHRLGFLPEQLGDIHAQLAACPWVADEIGVASHFSCADEPGSASTQTQLACFISATADFPGPKSLANSAGLLYWPGSQFDWIRPGIALYGIAPDGQRCGADEGLRPVMSLRSRLIAVRDHPAGAPVSYGEKWCSDRPTRLGVVAMGYGDGYPRSTASGTPVLVNGRRVPLVGSVCMDMLMVDLGPDAQDQVGDPVLLWGPELPVEEVARHTGTIPYELVIKLTPRVVRTYRDSDRER</sequence>
<dbReference type="PANTHER" id="PTHR30511:SF4">
    <property type="entry name" value="ALANINE RACEMASE, BIOSYNTHETIC"/>
    <property type="match status" value="1"/>
</dbReference>
<feature type="active site" description="Proton acceptor; specific for L-alanine" evidence="9">
    <location>
        <position position="254"/>
    </location>
</feature>
<dbReference type="Gene3D" id="3.20.20.10">
    <property type="entry name" value="Alanine racemase"/>
    <property type="match status" value="1"/>
</dbReference>
<evidence type="ECO:0000256" key="2">
    <source>
        <dbReference type="ARBA" id="ARBA00001933"/>
    </source>
</evidence>
<protein>
    <recommendedName>
        <fullName evidence="5 9">Alanine racemase</fullName>
        <ecNumber evidence="5 9">5.1.1.1</ecNumber>
    </recommendedName>
</protein>
<dbReference type="InterPro" id="IPR029066">
    <property type="entry name" value="PLP-binding_barrel"/>
</dbReference>
<dbReference type="InterPro" id="IPR000821">
    <property type="entry name" value="Ala_racemase"/>
</dbReference>
<feature type="domain" description="Alanine racemase C-terminal" evidence="10">
    <location>
        <begin position="233"/>
        <end position="357"/>
    </location>
</feature>
<keyword evidence="6 9" id="KW-0663">Pyridoxal phosphate</keyword>
<evidence type="ECO:0000313" key="12">
    <source>
        <dbReference type="Proteomes" id="UP001501321"/>
    </source>
</evidence>
<dbReference type="Pfam" id="PF01168">
    <property type="entry name" value="Ala_racemase_N"/>
    <property type="match status" value="1"/>
</dbReference>
<gene>
    <name evidence="11" type="primary">alr_1</name>
    <name evidence="11" type="ORF">GCM10023095_13650</name>
</gene>
<evidence type="ECO:0000256" key="1">
    <source>
        <dbReference type="ARBA" id="ARBA00000316"/>
    </source>
</evidence>
<evidence type="ECO:0000256" key="8">
    <source>
        <dbReference type="ARBA" id="ARBA00037912"/>
    </source>
</evidence>
<feature type="binding site" evidence="9">
    <location>
        <position position="302"/>
    </location>
    <ligand>
        <name>substrate</name>
    </ligand>
</feature>
<dbReference type="InterPro" id="IPR001608">
    <property type="entry name" value="Ala_racemase_N"/>
</dbReference>
<dbReference type="InterPro" id="IPR011079">
    <property type="entry name" value="Ala_racemase_C"/>
</dbReference>
<dbReference type="InterPro" id="IPR009006">
    <property type="entry name" value="Ala_racemase/Decarboxylase_C"/>
</dbReference>
<dbReference type="SMART" id="SM01005">
    <property type="entry name" value="Ala_racemase_C"/>
    <property type="match status" value="1"/>
</dbReference>
<organism evidence="11 12">
    <name type="scientific">Pseudaeromonas paramecii</name>
    <dbReference type="NCBI Taxonomy" id="2138166"/>
    <lineage>
        <taxon>Bacteria</taxon>
        <taxon>Pseudomonadati</taxon>
        <taxon>Pseudomonadota</taxon>
        <taxon>Gammaproteobacteria</taxon>
        <taxon>Aeromonadales</taxon>
        <taxon>Aeromonadaceae</taxon>
        <taxon>Pseudaeromonas</taxon>
    </lineage>
</organism>
<evidence type="ECO:0000256" key="7">
    <source>
        <dbReference type="ARBA" id="ARBA00023235"/>
    </source>
</evidence>
<proteinExistence type="inferred from homology"/>
<dbReference type="PROSITE" id="PS00395">
    <property type="entry name" value="ALANINE_RACEMASE"/>
    <property type="match status" value="1"/>
</dbReference>
<evidence type="ECO:0000256" key="6">
    <source>
        <dbReference type="ARBA" id="ARBA00022898"/>
    </source>
</evidence>
<dbReference type="NCBIfam" id="TIGR00492">
    <property type="entry name" value="alr"/>
    <property type="match status" value="1"/>
</dbReference>
<dbReference type="EC" id="5.1.1.1" evidence="5 9"/>
<comment type="pathway">
    <text evidence="8 9">Amino-acid biosynthesis; D-alanine biosynthesis; D-alanine from L-alanine: step 1/1.</text>
</comment>
<evidence type="ECO:0000256" key="9">
    <source>
        <dbReference type="HAMAP-Rule" id="MF_01201"/>
    </source>
</evidence>
<dbReference type="CDD" id="cd06827">
    <property type="entry name" value="PLPDE_III_AR_proteobact"/>
    <property type="match status" value="1"/>
</dbReference>
<dbReference type="RefSeq" id="WP_345011359.1">
    <property type="nucleotide sequence ID" value="NZ_BAABFC010000009.1"/>
</dbReference>
<evidence type="ECO:0000313" key="11">
    <source>
        <dbReference type="EMBL" id="GAA4497296.1"/>
    </source>
</evidence>
<dbReference type="EMBL" id="BAABFC010000009">
    <property type="protein sequence ID" value="GAA4497296.1"/>
    <property type="molecule type" value="Genomic_DNA"/>
</dbReference>
<keyword evidence="12" id="KW-1185">Reference proteome</keyword>
<dbReference type="PANTHER" id="PTHR30511">
    <property type="entry name" value="ALANINE RACEMASE"/>
    <property type="match status" value="1"/>
</dbReference>
<feature type="active site" description="Proton acceptor; specific for D-alanine" evidence="9">
    <location>
        <position position="34"/>
    </location>
</feature>
<evidence type="ECO:0000256" key="3">
    <source>
        <dbReference type="ARBA" id="ARBA00004752"/>
    </source>
</evidence>
<dbReference type="Proteomes" id="UP001501321">
    <property type="component" value="Unassembled WGS sequence"/>
</dbReference>
<dbReference type="HAMAP" id="MF_01201">
    <property type="entry name" value="Ala_racemase"/>
    <property type="match status" value="1"/>
</dbReference>
<dbReference type="Gene3D" id="2.40.37.10">
    <property type="entry name" value="Lyase, Ornithine Decarboxylase, Chain A, domain 1"/>
    <property type="match status" value="1"/>
</dbReference>
<comment type="function">
    <text evidence="9">Catalyzes the interconversion of L-alanine and D-alanine. May also act on other amino acids.</text>
</comment>
<reference evidence="12" key="1">
    <citation type="journal article" date="2019" name="Int. J. Syst. Evol. Microbiol.">
        <title>The Global Catalogue of Microorganisms (GCM) 10K type strain sequencing project: providing services to taxonomists for standard genome sequencing and annotation.</title>
        <authorList>
            <consortium name="The Broad Institute Genomics Platform"/>
            <consortium name="The Broad Institute Genome Sequencing Center for Infectious Disease"/>
            <person name="Wu L."/>
            <person name="Ma J."/>
        </authorList>
    </citation>
    <scope>NUCLEOTIDE SEQUENCE [LARGE SCALE GENOMIC DNA]</scope>
    <source>
        <strain evidence="12">JCM 32226</strain>
    </source>
</reference>